<dbReference type="Pfam" id="PF02872">
    <property type="entry name" value="5_nucleotid_C"/>
    <property type="match status" value="1"/>
</dbReference>
<dbReference type="AlphaFoldDB" id="A0A6G7WEX1"/>
<dbReference type="InterPro" id="IPR036907">
    <property type="entry name" value="5'-Nucleotdase_C_sf"/>
</dbReference>
<dbReference type="PANTHER" id="PTHR11575">
    <property type="entry name" value="5'-NUCLEOTIDASE-RELATED"/>
    <property type="match status" value="1"/>
</dbReference>
<feature type="domain" description="Calcineurin-like phosphoesterase" evidence="3">
    <location>
        <begin position="6"/>
        <end position="206"/>
    </location>
</feature>
<evidence type="ECO:0000256" key="2">
    <source>
        <dbReference type="RuleBase" id="RU362119"/>
    </source>
</evidence>
<dbReference type="InterPro" id="IPR029052">
    <property type="entry name" value="Metallo-depent_PP-like"/>
</dbReference>
<protein>
    <submittedName>
        <fullName evidence="5">Bifunctional metallophosphatase/5'-nucleotidase</fullName>
    </submittedName>
</protein>
<gene>
    <name evidence="5" type="ORF">G7058_01355</name>
</gene>
<dbReference type="Gene3D" id="3.60.21.10">
    <property type="match status" value="1"/>
</dbReference>
<proteinExistence type="inferred from homology"/>
<dbReference type="InterPro" id="IPR006179">
    <property type="entry name" value="5_nucleotidase/apyrase"/>
</dbReference>
<dbReference type="PANTHER" id="PTHR11575:SF23">
    <property type="entry name" value="5-NUCLEOTIDASE FAMILY PROTEIN"/>
    <property type="match status" value="1"/>
</dbReference>
<evidence type="ECO:0000259" key="4">
    <source>
        <dbReference type="Pfam" id="PF02872"/>
    </source>
</evidence>
<comment type="similarity">
    <text evidence="2">Belongs to the 5'-nucleotidase family.</text>
</comment>
<dbReference type="InterPro" id="IPR011240">
    <property type="entry name" value="Pesterase_YunD"/>
</dbReference>
<keyword evidence="6" id="KW-1185">Reference proteome</keyword>
<dbReference type="SUPFAM" id="SSF56300">
    <property type="entry name" value="Metallo-dependent phosphatases"/>
    <property type="match status" value="1"/>
</dbReference>
<accession>A0A6G7WEX1</accession>
<feature type="domain" description="5'-Nucleotidase C-terminal" evidence="4">
    <location>
        <begin position="285"/>
        <end position="360"/>
    </location>
</feature>
<dbReference type="EMBL" id="CP049889">
    <property type="protein sequence ID" value="QIK50810.1"/>
    <property type="molecule type" value="Genomic_DNA"/>
</dbReference>
<dbReference type="KEGG" id="jpo:G7058_01355"/>
<evidence type="ECO:0000313" key="6">
    <source>
        <dbReference type="Proteomes" id="UP000501830"/>
    </source>
</evidence>
<dbReference type="Gene3D" id="3.90.780.10">
    <property type="entry name" value="5'-Nucleotidase, C-terminal domain"/>
    <property type="match status" value="1"/>
</dbReference>
<keyword evidence="2" id="KW-0547">Nucleotide-binding</keyword>
<dbReference type="Proteomes" id="UP000501830">
    <property type="component" value="Chromosome"/>
</dbReference>
<dbReference type="InterPro" id="IPR004843">
    <property type="entry name" value="Calcineurin-like_PHP"/>
</dbReference>
<evidence type="ECO:0000259" key="3">
    <source>
        <dbReference type="Pfam" id="PF00149"/>
    </source>
</evidence>
<name>A0A6G7WEX1_9LACT</name>
<dbReference type="GO" id="GO:0030288">
    <property type="term" value="C:outer membrane-bounded periplasmic space"/>
    <property type="evidence" value="ECO:0007669"/>
    <property type="project" value="TreeGrafter"/>
</dbReference>
<evidence type="ECO:0000313" key="5">
    <source>
        <dbReference type="EMBL" id="QIK50810.1"/>
    </source>
</evidence>
<dbReference type="RefSeq" id="WP_166061848.1">
    <property type="nucleotide sequence ID" value="NZ_CP049889.1"/>
</dbReference>
<dbReference type="PIRSF" id="PIRSF036361">
    <property type="entry name" value="YunD"/>
    <property type="match status" value="1"/>
</dbReference>
<sequence length="460" mass="52443">METKIHFYHVNDLHSHFENWPKIRRYLNQKKKEHQALGESVFLFDIGDFLDRVHPLTEATDGYANIMLMNQVQYDAVTIGNNEGIGNSKNILNNLYRDANFPIVLANMVDNEDDRIPGWAKPYIIKTTDEGVRVGIIGLTAPLYLSYIPNGWLPKESFEVLPQLLTELRTQTDVIVLLSHMGIIEDEHMAEMYEDIDVIIGAHTHHVLPQGRKIEGTLLTGGGKWGTYIGHTTITLNQNIPINLETELITCETLPVEPIDASEVQSYLTKGKQLLKAKEIADMPVTLTTDWQKETDLVHLGLDAICAYSKCDIGLLNSGLFLDDLKAGVVTKEMMHRILPHPMRLIVCKMPGNIFKQLIWGMEDMRDDLRTKAVTGMGFRGKIFGELVYKGIRVDTTQKIIYYKGMALSDDQEVRFVTVDHYRYISSFPLIENKGDVELLFPYFLRDVVSLYLEDRFPIL</sequence>
<dbReference type="GO" id="GO:0008253">
    <property type="term" value="F:5'-nucleotidase activity"/>
    <property type="evidence" value="ECO:0007669"/>
    <property type="project" value="TreeGrafter"/>
</dbReference>
<keyword evidence="1" id="KW-0732">Signal</keyword>
<dbReference type="InterPro" id="IPR008334">
    <property type="entry name" value="5'-Nucleotdase_C"/>
</dbReference>
<dbReference type="GO" id="GO:0008768">
    <property type="term" value="F:UDP-sugar diphosphatase activity"/>
    <property type="evidence" value="ECO:0007669"/>
    <property type="project" value="TreeGrafter"/>
</dbReference>
<dbReference type="GO" id="GO:0009166">
    <property type="term" value="P:nucleotide catabolic process"/>
    <property type="evidence" value="ECO:0007669"/>
    <property type="project" value="InterPro"/>
</dbReference>
<keyword evidence="2" id="KW-0378">Hydrolase</keyword>
<dbReference type="Pfam" id="PF00149">
    <property type="entry name" value="Metallophos"/>
    <property type="match status" value="1"/>
</dbReference>
<dbReference type="GO" id="GO:0000166">
    <property type="term" value="F:nucleotide binding"/>
    <property type="evidence" value="ECO:0007669"/>
    <property type="project" value="UniProtKB-KW"/>
</dbReference>
<reference evidence="5 6" key="1">
    <citation type="journal article" date="2017" name="Int. J. Syst. Evol. Microbiol.">
        <title>Jeotgalibaca porci sp. nov. and Jeotgalibaca arthritidis sp. nov., isolated from pigs, and emended description of the genus Jeotgalibaca.</title>
        <authorList>
            <person name="Zamora L."/>
            <person name="Perez-Sancho M."/>
            <person name="Dominguez L."/>
            <person name="Fernandez-Garayzabal J.F."/>
            <person name="Vela A.I."/>
        </authorList>
    </citation>
    <scope>NUCLEOTIDE SEQUENCE [LARGE SCALE GENOMIC DNA]</scope>
    <source>
        <strain evidence="5 6">CCUG 69148</strain>
    </source>
</reference>
<dbReference type="CDD" id="cd00845">
    <property type="entry name" value="MPP_UshA_N_like"/>
    <property type="match status" value="1"/>
</dbReference>
<evidence type="ECO:0000256" key="1">
    <source>
        <dbReference type="ARBA" id="ARBA00022729"/>
    </source>
</evidence>
<dbReference type="PRINTS" id="PR01607">
    <property type="entry name" value="APYRASEFAMLY"/>
</dbReference>
<dbReference type="SUPFAM" id="SSF55816">
    <property type="entry name" value="5'-nucleotidase (syn. UDP-sugar hydrolase), C-terminal domain"/>
    <property type="match status" value="1"/>
</dbReference>
<dbReference type="GeneID" id="94551903"/>
<organism evidence="5 6">
    <name type="scientific">Jeotgalibaca porci</name>
    <dbReference type="NCBI Taxonomy" id="1868793"/>
    <lineage>
        <taxon>Bacteria</taxon>
        <taxon>Bacillati</taxon>
        <taxon>Bacillota</taxon>
        <taxon>Bacilli</taxon>
        <taxon>Lactobacillales</taxon>
        <taxon>Carnobacteriaceae</taxon>
        <taxon>Jeotgalibaca</taxon>
    </lineage>
</organism>